<gene>
    <name evidence="1" type="ORF">LCGC14_2182640</name>
</gene>
<dbReference type="GO" id="GO:0030246">
    <property type="term" value="F:carbohydrate binding"/>
    <property type="evidence" value="ECO:0007669"/>
    <property type="project" value="InterPro"/>
</dbReference>
<name>A0A0F9DLU0_9ZZZZ</name>
<proteinExistence type="predicted"/>
<dbReference type="InterPro" id="IPR013784">
    <property type="entry name" value="Carb-bd-like_fold"/>
</dbReference>
<dbReference type="AlphaFoldDB" id="A0A0F9DLU0"/>
<feature type="non-terminal residue" evidence="1">
    <location>
        <position position="1"/>
    </location>
</feature>
<protein>
    <submittedName>
        <fullName evidence="1">Uncharacterized protein</fullName>
    </submittedName>
</protein>
<dbReference type="Gene3D" id="2.60.40.1120">
    <property type="entry name" value="Carboxypeptidase-like, regulatory domain"/>
    <property type="match status" value="1"/>
</dbReference>
<comment type="caution">
    <text evidence="1">The sequence shown here is derived from an EMBL/GenBank/DDBJ whole genome shotgun (WGS) entry which is preliminary data.</text>
</comment>
<reference evidence="1" key="1">
    <citation type="journal article" date="2015" name="Nature">
        <title>Complex archaea that bridge the gap between prokaryotes and eukaryotes.</title>
        <authorList>
            <person name="Spang A."/>
            <person name="Saw J.H."/>
            <person name="Jorgensen S.L."/>
            <person name="Zaremba-Niedzwiedzka K."/>
            <person name="Martijn J."/>
            <person name="Lind A.E."/>
            <person name="van Eijk R."/>
            <person name="Schleper C."/>
            <person name="Guy L."/>
            <person name="Ettema T.J."/>
        </authorList>
    </citation>
    <scope>NUCLEOTIDE SEQUENCE</scope>
</reference>
<dbReference type="EMBL" id="LAZR01028410">
    <property type="protein sequence ID" value="KKL62693.1"/>
    <property type="molecule type" value="Genomic_DNA"/>
</dbReference>
<accession>A0A0F9DLU0</accession>
<sequence length="201" mass="22673">TGAVIMLTDITAGPLPHMGRGKFHVNNGELLPLVGFSAVHDRVELRTFDSFSNDFEIADLADGKTVFSKRLAANTAKFKGLGAMDKKGLIAWNLTQWRKLAKPVRTEPFRERGFFSIRCKRHPWQVSYLVVFPNPYITLPSVQHRRWGTFRMSKVPAGTWTLEAWHPKLQAVQRTRKITVTADETLEFSIAFRPPAEAGAP</sequence>
<dbReference type="SUPFAM" id="SSF49452">
    <property type="entry name" value="Starch-binding domain-like"/>
    <property type="match status" value="1"/>
</dbReference>
<organism evidence="1">
    <name type="scientific">marine sediment metagenome</name>
    <dbReference type="NCBI Taxonomy" id="412755"/>
    <lineage>
        <taxon>unclassified sequences</taxon>
        <taxon>metagenomes</taxon>
        <taxon>ecological metagenomes</taxon>
    </lineage>
</organism>
<evidence type="ECO:0000313" key="1">
    <source>
        <dbReference type="EMBL" id="KKL62693.1"/>
    </source>
</evidence>